<dbReference type="Proteomes" id="UP000286045">
    <property type="component" value="Unassembled WGS sequence"/>
</dbReference>
<comment type="caution">
    <text evidence="2">The sequence shown here is derived from an EMBL/GenBank/DDBJ whole genome shotgun (WGS) entry which is preliminary data.</text>
</comment>
<feature type="compositionally biased region" description="Polar residues" evidence="1">
    <location>
        <begin position="235"/>
        <end position="250"/>
    </location>
</feature>
<organism evidence="2 3">
    <name type="scientific">Xylaria grammica</name>
    <dbReference type="NCBI Taxonomy" id="363999"/>
    <lineage>
        <taxon>Eukaryota</taxon>
        <taxon>Fungi</taxon>
        <taxon>Dikarya</taxon>
        <taxon>Ascomycota</taxon>
        <taxon>Pezizomycotina</taxon>
        <taxon>Sordariomycetes</taxon>
        <taxon>Xylariomycetidae</taxon>
        <taxon>Xylariales</taxon>
        <taxon>Xylariaceae</taxon>
        <taxon>Xylaria</taxon>
    </lineage>
</organism>
<feature type="region of interest" description="Disordered" evidence="1">
    <location>
        <begin position="358"/>
        <end position="378"/>
    </location>
</feature>
<name>A0A439CRM5_9PEZI</name>
<accession>A0A439CRM5</accession>
<evidence type="ECO:0000256" key="1">
    <source>
        <dbReference type="SAM" id="MobiDB-lite"/>
    </source>
</evidence>
<evidence type="ECO:0000313" key="3">
    <source>
        <dbReference type="Proteomes" id="UP000286045"/>
    </source>
</evidence>
<feature type="region of interest" description="Disordered" evidence="1">
    <location>
        <begin position="1"/>
        <end position="70"/>
    </location>
</feature>
<dbReference type="Gene3D" id="3.90.70.80">
    <property type="match status" value="1"/>
</dbReference>
<gene>
    <name evidence="2" type="ORF">EKO27_g10278</name>
</gene>
<dbReference type="AlphaFoldDB" id="A0A439CRM5"/>
<evidence type="ECO:0000313" key="2">
    <source>
        <dbReference type="EMBL" id="RWA04826.1"/>
    </source>
</evidence>
<protein>
    <recommendedName>
        <fullName evidence="4">OTU domain-containing protein</fullName>
    </recommendedName>
</protein>
<dbReference type="EMBL" id="RYZI01000512">
    <property type="protein sequence ID" value="RWA04826.1"/>
    <property type="molecule type" value="Genomic_DNA"/>
</dbReference>
<dbReference type="CDD" id="cd22744">
    <property type="entry name" value="OTU"/>
    <property type="match status" value="1"/>
</dbReference>
<sequence>MEHNPKSTADVEQLPAVTDYAPQPPLSEPNTTRTKRDFTSAFPCVPPGRGAKRCRSHSPVRPAAPRYEDNDEALDGKSLTIDATASGTVGEFYEMEQARSILPFNPACLQETPVTKSNVLGNNGTSDLYDAERLIEYSRDGIRQHIEVIKQNRPDSQIDFATAKVLFDEMMNFIPASDLATPEDIARMRRIFFPSDDALTPRDKLECDQVVSQDGTSPLSELASVSPPPSFRLNEASSPATTGVGTRNAPTQTEPVLVNAHNNTPDIPVTYHQGLSETELWKRELESIRRHQPIVRGSYKTVDVPLRKTAARPRPLNRSTVAPVPKSMSTGISLPSHSVISHNYGDKDNDVISILASSDDEDRGMPTPKSHRVGGGDFTPVEDGDLIYIDSDGQIIHDPSSLYEGSTVQNNNYYEESEIVENTVHYDNDAISDDHDDSDYNNDQSEYQQAEFFEKGPCHVKQYYPLPNKRDNSLTQAHYGEAHNARRMDAGDNYSVRAGHENLYSYAEERYIRDDPENASFYGYSAYASSSKEAERALRYQDRFHNVGEIPGPKSGLRLKLDEYVRDAGSDVACLERDIGRVTKATFYAGQTLDEEQAFQESWAKQVTLLYKGFPLVEDVGFVAVSNHANPQGDCYWRSLAYTLYGKSARWNMIKADHYAYMLHVLSDKTHPRHQLYAKLNTQFFETEGGLKRSGKMKTPFKANIWQLLHLPHSWTPGVMQQITADLYNVHLVTFTYDEAKNMCSEVGVRGAYNSRHIFMLFVNGCHFQPLAVNEYLS</sequence>
<dbReference type="STRING" id="363999.A0A439CRM5"/>
<proteinExistence type="predicted"/>
<feature type="region of interest" description="Disordered" evidence="1">
    <location>
        <begin position="213"/>
        <end position="250"/>
    </location>
</feature>
<reference evidence="2 3" key="1">
    <citation type="submission" date="2018-12" db="EMBL/GenBank/DDBJ databases">
        <title>Draft genome sequence of Xylaria grammica IHI A82.</title>
        <authorList>
            <person name="Buettner E."/>
            <person name="Kellner H."/>
        </authorList>
    </citation>
    <scope>NUCLEOTIDE SEQUENCE [LARGE SCALE GENOMIC DNA]</scope>
    <source>
        <strain evidence="2 3">IHI A82</strain>
    </source>
</reference>
<evidence type="ECO:0008006" key="4">
    <source>
        <dbReference type="Google" id="ProtNLM"/>
    </source>
</evidence>
<keyword evidence="3" id="KW-1185">Reference proteome</keyword>